<dbReference type="AlphaFoldDB" id="A0A2I7Y914"/>
<dbReference type="EMBL" id="CAIIGD010000011">
    <property type="protein sequence ID" value="CAC8232889.1"/>
    <property type="molecule type" value="Genomic_DNA"/>
</dbReference>
<evidence type="ECO:0000313" key="7">
    <source>
        <dbReference type="EMBL" id="CAC5808564.1"/>
    </source>
</evidence>
<dbReference type="Proteomes" id="UP000293434">
    <property type="component" value="Unassembled WGS sequence"/>
</dbReference>
<dbReference type="Proteomes" id="UP000505390">
    <property type="component" value="Unassembled WGS sequence"/>
</dbReference>
<accession>A0A2I7Y914</accession>
<evidence type="ECO:0000313" key="3">
    <source>
        <dbReference type="EMBL" id="CAA4391251.1"/>
    </source>
</evidence>
<evidence type="ECO:0000313" key="11">
    <source>
        <dbReference type="Proteomes" id="UP000442696"/>
    </source>
</evidence>
<dbReference type="EMBL" id="CAIGXB010000012">
    <property type="protein sequence ID" value="CAC5808564.1"/>
    <property type="molecule type" value="Genomic_DNA"/>
</dbReference>
<protein>
    <submittedName>
        <fullName evidence="7">Phage protein</fullName>
    </submittedName>
</protein>
<reference evidence="9 10" key="1">
    <citation type="submission" date="2018-11" db="EMBL/GenBank/DDBJ databases">
        <title>Genomic profiling of Staphylococcus species from a Poultry farm system in KwaZulu-Natal, South Africa.</title>
        <authorList>
            <person name="Amoako D.G."/>
            <person name="Somboro A.M."/>
            <person name="Abia A.L.K."/>
            <person name="Bester L.A."/>
            <person name="Essack S.Y."/>
        </authorList>
    </citation>
    <scope>NUCLEOTIDE SEQUENCE [LARGE SCALE GENOMIC DNA]</scope>
    <source>
        <strain evidence="9 10">SA9</strain>
    </source>
</reference>
<dbReference type="Proteomes" id="UP000443506">
    <property type="component" value="Unassembled WGS sequence"/>
</dbReference>
<dbReference type="Proteomes" id="UP000507112">
    <property type="component" value="Unassembled WGS sequence"/>
</dbReference>
<dbReference type="Proteomes" id="UP000443708">
    <property type="component" value="Unassembled WGS sequence"/>
</dbReference>
<evidence type="ECO:0000313" key="12">
    <source>
        <dbReference type="Proteomes" id="UP000442782"/>
    </source>
</evidence>
<evidence type="ECO:0000313" key="18">
    <source>
        <dbReference type="Proteomes" id="UP000507112"/>
    </source>
</evidence>
<dbReference type="EMBL" id="CACTQT010000014">
    <property type="protein sequence ID" value="CAA4391251.1"/>
    <property type="molecule type" value="Genomic_DNA"/>
</dbReference>
<evidence type="ECO:0000313" key="5">
    <source>
        <dbReference type="EMBL" id="CAA6115241.1"/>
    </source>
</evidence>
<comment type="caution">
    <text evidence="7">The sequence shown here is derived from an EMBL/GenBank/DDBJ whole genome shotgun (WGS) entry which is preliminary data.</text>
</comment>
<evidence type="ECO:0000313" key="8">
    <source>
        <dbReference type="EMBL" id="CAC8232889.1"/>
    </source>
</evidence>
<dbReference type="EMBL" id="CACTOE010000005">
    <property type="protein sequence ID" value="CAA4098905.1"/>
    <property type="molecule type" value="Genomic_DNA"/>
</dbReference>
<dbReference type="Proteomes" id="UP000459702">
    <property type="component" value="Unassembled WGS sequence"/>
</dbReference>
<dbReference type="EMBL" id="RQTC01000263">
    <property type="protein sequence ID" value="RZH91142.1"/>
    <property type="molecule type" value="Genomic_DNA"/>
</dbReference>
<evidence type="ECO:0000313" key="16">
    <source>
        <dbReference type="Proteomes" id="UP000459702"/>
    </source>
</evidence>
<evidence type="ECO:0000313" key="10">
    <source>
        <dbReference type="Proteomes" id="UP000293434"/>
    </source>
</evidence>
<dbReference type="RefSeq" id="WP_000460098.1">
    <property type="nucleotide sequence ID" value="NZ_AP025249.1"/>
</dbReference>
<dbReference type="EMBL" id="CACTPI010000007">
    <property type="protein sequence ID" value="CAA4129965.1"/>
    <property type="molecule type" value="Genomic_DNA"/>
</dbReference>
<gene>
    <name evidence="9" type="ORF">EIG94_12960</name>
    <name evidence="1" type="ORF">SAMEA1029512_00843</name>
    <name evidence="2" type="ORF">SAMEA1029528_01708</name>
    <name evidence="3" type="ORF">SAMEA2078260_02269</name>
    <name evidence="5" type="ORF">SAMEA2078588_02282</name>
    <name evidence="6" type="ORF">SAMEA2080344_02284</name>
    <name evidence="4" type="ORF">SAMEA2081063_02260</name>
    <name evidence="7" type="ORF">SAMEA4008575_02476</name>
    <name evidence="8" type="ORF">SAMEA70146418_02503</name>
</gene>
<dbReference type="Proteomes" id="UP000459586">
    <property type="component" value="Unassembled WGS sequence"/>
</dbReference>
<evidence type="ECO:0000313" key="15">
    <source>
        <dbReference type="Proteomes" id="UP000459586"/>
    </source>
</evidence>
<dbReference type="Proteomes" id="UP000442696">
    <property type="component" value="Unassembled WGS sequence"/>
</dbReference>
<dbReference type="EMBL" id="CACURZ010000015">
    <property type="protein sequence ID" value="CAA6377868.1"/>
    <property type="molecule type" value="Genomic_DNA"/>
</dbReference>
<reference evidence="17 18" key="2">
    <citation type="submission" date="2020-06" db="EMBL/GenBank/DDBJ databases">
        <authorList>
            <consortium name="Pathogen Informatics"/>
        </authorList>
    </citation>
    <scope>NUCLEOTIDE SEQUENCE [LARGE SCALE GENOMIC DNA]</scope>
    <source>
        <strain evidence="8 18">MOS105</strain>
        <strain evidence="2 14">S040_N01_C01</strain>
        <strain evidence="1 12">S087_N01_C01</strain>
        <strain evidence="7 17">SG160</strain>
        <strain evidence="5 16">T012_N10_C04</strain>
        <strain evidence="3 11">T012_N16_C08</strain>
        <strain evidence="4 13">T065_N03_C06</strain>
        <strain evidence="6 15">T197_A02_C01</strain>
    </source>
</reference>
<evidence type="ECO:0000313" key="14">
    <source>
        <dbReference type="Proteomes" id="UP000443708"/>
    </source>
</evidence>
<evidence type="ECO:0000313" key="1">
    <source>
        <dbReference type="EMBL" id="CAA4098905.1"/>
    </source>
</evidence>
<evidence type="ECO:0000313" key="6">
    <source>
        <dbReference type="EMBL" id="CAA6377868.1"/>
    </source>
</evidence>
<evidence type="ECO:0000313" key="2">
    <source>
        <dbReference type="EMBL" id="CAA4129965.1"/>
    </source>
</evidence>
<evidence type="ECO:0000313" key="9">
    <source>
        <dbReference type="EMBL" id="RZH91142.1"/>
    </source>
</evidence>
<organism evidence="7 17">
    <name type="scientific">Staphylococcus aureus</name>
    <dbReference type="NCBI Taxonomy" id="1280"/>
    <lineage>
        <taxon>Bacteria</taxon>
        <taxon>Bacillati</taxon>
        <taxon>Bacillota</taxon>
        <taxon>Bacilli</taxon>
        <taxon>Bacillales</taxon>
        <taxon>Staphylococcaceae</taxon>
        <taxon>Staphylococcus</taxon>
    </lineage>
</organism>
<sequence length="63" mass="7676">MFDNPEDFDWSRLHWRADWNGEDLGFPDRNVVGHYTYHDLNLYIDTENLEILQAWFGDEEDEL</sequence>
<evidence type="ECO:0000313" key="13">
    <source>
        <dbReference type="Proteomes" id="UP000443506"/>
    </source>
</evidence>
<dbReference type="EMBL" id="CACUNS010000015">
    <property type="protein sequence ID" value="CAA6115241.1"/>
    <property type="molecule type" value="Genomic_DNA"/>
</dbReference>
<dbReference type="EMBL" id="CACTWD010000015">
    <property type="protein sequence ID" value="CAA4698977.1"/>
    <property type="molecule type" value="Genomic_DNA"/>
</dbReference>
<proteinExistence type="predicted"/>
<dbReference type="Proteomes" id="UP000442782">
    <property type="component" value="Unassembled WGS sequence"/>
</dbReference>
<name>A0A2I7Y914_STAAU</name>
<evidence type="ECO:0000313" key="4">
    <source>
        <dbReference type="EMBL" id="CAA4698977.1"/>
    </source>
</evidence>
<evidence type="ECO:0000313" key="17">
    <source>
        <dbReference type="Proteomes" id="UP000505390"/>
    </source>
</evidence>